<dbReference type="PRINTS" id="PR01955">
    <property type="entry name" value="LANCFRANKIA"/>
</dbReference>
<proteinExistence type="predicted"/>
<dbReference type="InterPro" id="IPR007822">
    <property type="entry name" value="LANC-like"/>
</dbReference>
<name>A0A7W7VY14_KITKI</name>
<dbReference type="Proteomes" id="UP000540506">
    <property type="component" value="Unassembled WGS sequence"/>
</dbReference>
<evidence type="ECO:0000313" key="2">
    <source>
        <dbReference type="EMBL" id="MBB4926204.1"/>
    </source>
</evidence>
<feature type="binding site" evidence="1">
    <location>
        <position position="312"/>
    </location>
    <ligand>
        <name>Zn(2+)</name>
        <dbReference type="ChEBI" id="CHEBI:29105"/>
    </ligand>
</feature>
<dbReference type="CDD" id="cd04793">
    <property type="entry name" value="LanC"/>
    <property type="match status" value="1"/>
</dbReference>
<organism evidence="2 3">
    <name type="scientific">Kitasatospora kifunensis</name>
    <name type="common">Streptomyces kifunensis</name>
    <dbReference type="NCBI Taxonomy" id="58351"/>
    <lineage>
        <taxon>Bacteria</taxon>
        <taxon>Bacillati</taxon>
        <taxon>Actinomycetota</taxon>
        <taxon>Actinomycetes</taxon>
        <taxon>Kitasatosporales</taxon>
        <taxon>Streptomycetaceae</taxon>
        <taxon>Kitasatospora</taxon>
    </lineage>
</organism>
<sequence>MITAPPSLDPEPRWNENLAAGAPGIILRHIMYARAGRGEWASARQWAAAMLRSPVTADPADCGLFRGAPAVAFALHSAGQGAAQAMATLDTTVDTLTSQRLERAYQRLDAGRLPELREWDLISGLTGIGVYLLHRYGGGNLLRDVLAYLVRLTEPVKDEGELLPGWWSRNGPADRPDHRWPGGHGNIGMAHGIAGPLALLSTAMRHNVVVGGQPEAVERVCAWLDLWVCDSSVHRWWPGMISLPEWRAGGVRQRGPQRPSWCYGTPGLARAQQLAALALGDTMRQRAAQDTLAQCVSDPAQLDQLTDLSLCHGLAGVVQTVRRSAADSDDGRLCDQLPRLTALLDRVALDGPSLEGSGLLEGTAGLDLAQLATAATSAAPHTWDTCLLLAG</sequence>
<dbReference type="SMART" id="SM01260">
    <property type="entry name" value="LANC_like"/>
    <property type="match status" value="1"/>
</dbReference>
<evidence type="ECO:0008006" key="4">
    <source>
        <dbReference type="Google" id="ProtNLM"/>
    </source>
</evidence>
<dbReference type="Gene3D" id="1.50.10.20">
    <property type="match status" value="1"/>
</dbReference>
<reference evidence="2 3" key="1">
    <citation type="submission" date="2020-08" db="EMBL/GenBank/DDBJ databases">
        <title>Sequencing the genomes of 1000 actinobacteria strains.</title>
        <authorList>
            <person name="Klenk H.-P."/>
        </authorList>
    </citation>
    <scope>NUCLEOTIDE SEQUENCE [LARGE SCALE GENOMIC DNA]</scope>
    <source>
        <strain evidence="2 3">DSM 41654</strain>
    </source>
</reference>
<protein>
    <recommendedName>
        <fullName evidence="4">Lanthionine synthetase</fullName>
    </recommendedName>
</protein>
<dbReference type="InterPro" id="IPR033889">
    <property type="entry name" value="LanC"/>
</dbReference>
<feature type="binding site" evidence="1">
    <location>
        <position position="262"/>
    </location>
    <ligand>
        <name>Zn(2+)</name>
        <dbReference type="ChEBI" id="CHEBI:29105"/>
    </ligand>
</feature>
<dbReference type="Pfam" id="PF05147">
    <property type="entry name" value="LANC_like"/>
    <property type="match status" value="1"/>
</dbReference>
<evidence type="ECO:0000313" key="3">
    <source>
        <dbReference type="Proteomes" id="UP000540506"/>
    </source>
</evidence>
<dbReference type="PRINTS" id="PR01950">
    <property type="entry name" value="LANCSUPER"/>
</dbReference>
<dbReference type="SUPFAM" id="SSF158745">
    <property type="entry name" value="LanC-like"/>
    <property type="match status" value="1"/>
</dbReference>
<gene>
    <name evidence="2" type="ORF">FHR34_005197</name>
</gene>
<keyword evidence="3" id="KW-1185">Reference proteome</keyword>
<feature type="binding site" evidence="1">
    <location>
        <position position="311"/>
    </location>
    <ligand>
        <name>Zn(2+)</name>
        <dbReference type="ChEBI" id="CHEBI:29105"/>
    </ligand>
</feature>
<comment type="caution">
    <text evidence="2">The sequence shown here is derived from an EMBL/GenBank/DDBJ whole genome shotgun (WGS) entry which is preliminary data.</text>
</comment>
<dbReference type="AlphaFoldDB" id="A0A7W7VY14"/>
<dbReference type="GO" id="GO:0031179">
    <property type="term" value="P:peptide modification"/>
    <property type="evidence" value="ECO:0007669"/>
    <property type="project" value="InterPro"/>
</dbReference>
<accession>A0A7W7VY14</accession>
<evidence type="ECO:0000256" key="1">
    <source>
        <dbReference type="PIRSR" id="PIRSR607822-1"/>
    </source>
</evidence>
<keyword evidence="1" id="KW-0862">Zinc</keyword>
<dbReference type="GO" id="GO:0046872">
    <property type="term" value="F:metal ion binding"/>
    <property type="evidence" value="ECO:0007669"/>
    <property type="project" value="UniProtKB-KW"/>
</dbReference>
<dbReference type="RefSeq" id="WP_184939170.1">
    <property type="nucleotide sequence ID" value="NZ_JACHJV010000001.1"/>
</dbReference>
<dbReference type="EMBL" id="JACHJV010000001">
    <property type="protein sequence ID" value="MBB4926204.1"/>
    <property type="molecule type" value="Genomic_DNA"/>
</dbReference>
<keyword evidence="1" id="KW-0479">Metal-binding</keyword>